<dbReference type="Pfam" id="PF11578">
    <property type="entry name" value="DUF3237"/>
    <property type="match status" value="1"/>
</dbReference>
<protein>
    <recommendedName>
        <fullName evidence="1">UPF0311 protein AYJ54_05100</fullName>
    </recommendedName>
</protein>
<dbReference type="RefSeq" id="WP_063695911.1">
    <property type="nucleotide sequence ID" value="NZ_LUUB01000002.1"/>
</dbReference>
<sequence>MHFEYEFAVVGNLKAPLDIGAGPFGVRRYYEVAGGSIEGKRIKGKVLTGGGDWLLVGGDGFARLDVRVQFLTEDGAAIYAYYPGLLELNQKVGQALASGGQTDYGDQYFRVTPRFETGDQRYAWLNQTLFAAEGRVGAGMVEYRVYRF</sequence>
<dbReference type="Gene3D" id="2.40.160.20">
    <property type="match status" value="1"/>
</dbReference>
<evidence type="ECO:0000313" key="2">
    <source>
        <dbReference type="EMBL" id="OAF17525.1"/>
    </source>
</evidence>
<dbReference type="InterPro" id="IPR020915">
    <property type="entry name" value="UPF0311"/>
</dbReference>
<proteinExistence type="inferred from homology"/>
<dbReference type="PANTHER" id="PTHR37315:SF1">
    <property type="entry name" value="UPF0311 PROTEIN BLR7842"/>
    <property type="match status" value="1"/>
</dbReference>
<name>A0A176ZC67_9BRAD</name>
<organism evidence="2 3">
    <name type="scientific">Bradyrhizobium centrolobii</name>
    <dbReference type="NCBI Taxonomy" id="1505087"/>
    <lineage>
        <taxon>Bacteria</taxon>
        <taxon>Pseudomonadati</taxon>
        <taxon>Pseudomonadota</taxon>
        <taxon>Alphaproteobacteria</taxon>
        <taxon>Hyphomicrobiales</taxon>
        <taxon>Nitrobacteraceae</taxon>
        <taxon>Bradyrhizobium</taxon>
    </lineage>
</organism>
<dbReference type="STRING" id="1505087.AYJ54_05100"/>
<keyword evidence="3" id="KW-1185">Reference proteome</keyword>
<dbReference type="AlphaFoldDB" id="A0A176ZC67"/>
<dbReference type="HAMAP" id="MF_00775">
    <property type="entry name" value="UPF0311"/>
    <property type="match status" value="1"/>
</dbReference>
<reference evidence="2 3" key="1">
    <citation type="submission" date="2016-03" db="EMBL/GenBank/DDBJ databases">
        <title>Draft Genome Sequence of the Strain BR 10245 (Bradyrhizobium sp.) isolated from nodules of Centrolobium paraense.</title>
        <authorList>
            <person name="Simoes-Araujo J.L.Sr."/>
            <person name="Barauna A.C."/>
            <person name="Silva K."/>
            <person name="Zilli J.E."/>
        </authorList>
    </citation>
    <scope>NUCLEOTIDE SEQUENCE [LARGE SCALE GENOMIC DNA]</scope>
    <source>
        <strain evidence="2 3">BR 10245</strain>
    </source>
</reference>
<accession>A0A176ZC67</accession>
<evidence type="ECO:0000313" key="3">
    <source>
        <dbReference type="Proteomes" id="UP000076959"/>
    </source>
</evidence>
<comment type="caution">
    <text evidence="2">The sequence shown here is derived from an EMBL/GenBank/DDBJ whole genome shotgun (WGS) entry which is preliminary data.</text>
</comment>
<gene>
    <name evidence="2" type="ORF">AYJ54_05100</name>
</gene>
<dbReference type="Proteomes" id="UP000076959">
    <property type="component" value="Unassembled WGS sequence"/>
</dbReference>
<dbReference type="OrthoDB" id="5294829at2"/>
<dbReference type="EMBL" id="LUUB01000002">
    <property type="protein sequence ID" value="OAF17525.1"/>
    <property type="molecule type" value="Genomic_DNA"/>
</dbReference>
<dbReference type="PANTHER" id="PTHR37315">
    <property type="entry name" value="UPF0311 PROTEIN BLR7842"/>
    <property type="match status" value="1"/>
</dbReference>
<comment type="similarity">
    <text evidence="1">Belongs to the UPF0311 family.</text>
</comment>
<evidence type="ECO:0000256" key="1">
    <source>
        <dbReference type="HAMAP-Rule" id="MF_00775"/>
    </source>
</evidence>